<comment type="subcellular location">
    <subcellularLocation>
        <location evidence="4">Nucleus</location>
    </subcellularLocation>
</comment>
<dbReference type="InterPro" id="IPR050600">
    <property type="entry name" value="SETD3_SETD6_MTase"/>
</dbReference>
<keyword evidence="4" id="KW-0539">Nucleus</keyword>
<dbReference type="Proteomes" id="UP001345827">
    <property type="component" value="Unassembled WGS sequence"/>
</dbReference>
<dbReference type="SUPFAM" id="SSF82199">
    <property type="entry name" value="SET domain"/>
    <property type="match status" value="1"/>
</dbReference>
<dbReference type="PANTHER" id="PTHR13271">
    <property type="entry name" value="UNCHARACTERIZED PUTATIVE METHYLTRANSFERASE"/>
    <property type="match status" value="1"/>
</dbReference>
<reference evidence="7 8" key="1">
    <citation type="submission" date="2023-06" db="EMBL/GenBank/DDBJ databases">
        <title>Black Yeasts Isolated from many extreme environments.</title>
        <authorList>
            <person name="Coleine C."/>
            <person name="Stajich J.E."/>
            <person name="Selbmann L."/>
        </authorList>
    </citation>
    <scope>NUCLEOTIDE SEQUENCE [LARGE SCALE GENOMIC DNA]</scope>
    <source>
        <strain evidence="7 8">CCFEE 5887</strain>
    </source>
</reference>
<evidence type="ECO:0000256" key="1">
    <source>
        <dbReference type="ARBA" id="ARBA00022603"/>
    </source>
</evidence>
<feature type="compositionally biased region" description="Acidic residues" evidence="5">
    <location>
        <begin position="253"/>
        <end position="264"/>
    </location>
</feature>
<dbReference type="AlphaFoldDB" id="A0AAV9Q6K4"/>
<dbReference type="EMBL" id="JAXLQG010000010">
    <property type="protein sequence ID" value="KAK5535106.1"/>
    <property type="molecule type" value="Genomic_DNA"/>
</dbReference>
<evidence type="ECO:0000256" key="5">
    <source>
        <dbReference type="SAM" id="MobiDB-lite"/>
    </source>
</evidence>
<dbReference type="Pfam" id="PF09273">
    <property type="entry name" value="Rubis-subs-bind"/>
    <property type="match status" value="1"/>
</dbReference>
<dbReference type="InterPro" id="IPR001214">
    <property type="entry name" value="SET_dom"/>
</dbReference>
<dbReference type="GO" id="GO:0032259">
    <property type="term" value="P:methylation"/>
    <property type="evidence" value="ECO:0007669"/>
    <property type="project" value="UniProtKB-KW"/>
</dbReference>
<name>A0AAV9Q6K4_9PEZI</name>
<evidence type="ECO:0000313" key="8">
    <source>
        <dbReference type="Proteomes" id="UP001345827"/>
    </source>
</evidence>
<dbReference type="Gene3D" id="3.90.1420.10">
    <property type="entry name" value="Rubisco LSMT, substrate-binding domain"/>
    <property type="match status" value="1"/>
</dbReference>
<proteinExistence type="inferred from homology"/>
<dbReference type="Pfam" id="PF00856">
    <property type="entry name" value="SET"/>
    <property type="match status" value="1"/>
</dbReference>
<keyword evidence="2 4" id="KW-0808">Transferase</keyword>
<dbReference type="PIRSF" id="PIRSF011771">
    <property type="entry name" value="RMS1_SET"/>
    <property type="match status" value="1"/>
</dbReference>
<keyword evidence="8" id="KW-1185">Reference proteome</keyword>
<dbReference type="InterPro" id="IPR015353">
    <property type="entry name" value="Rubisco_LSMT_subst-bd"/>
</dbReference>
<dbReference type="PANTHER" id="PTHR13271:SF34">
    <property type="entry name" value="N-LYSINE METHYLTRANSFERASE SETD6"/>
    <property type="match status" value="1"/>
</dbReference>
<feature type="domain" description="SET" evidence="6">
    <location>
        <begin position="72"/>
        <end position="332"/>
    </location>
</feature>
<dbReference type="PROSITE" id="PS50280">
    <property type="entry name" value="SET"/>
    <property type="match status" value="1"/>
</dbReference>
<protein>
    <recommendedName>
        <fullName evidence="4">Ribosomal lysine N-methyltransferase 4</fullName>
        <ecNumber evidence="4">2.1.1.-</ecNumber>
    </recommendedName>
</protein>
<dbReference type="InterPro" id="IPR046341">
    <property type="entry name" value="SET_dom_sf"/>
</dbReference>
<feature type="region of interest" description="Disordered" evidence="5">
    <location>
        <begin position="242"/>
        <end position="265"/>
    </location>
</feature>
<evidence type="ECO:0000259" key="6">
    <source>
        <dbReference type="PROSITE" id="PS50280"/>
    </source>
</evidence>
<dbReference type="GO" id="GO:0016279">
    <property type="term" value="F:protein-lysine N-methyltransferase activity"/>
    <property type="evidence" value="ECO:0007669"/>
    <property type="project" value="UniProtKB-UniRule"/>
</dbReference>
<accession>A0AAV9Q6K4</accession>
<comment type="function">
    <text evidence="4">S-adenosyl-L-methionine-dependent protein-lysine N-methyltransferase that monomethylates 60S ribosomal protein L42.</text>
</comment>
<dbReference type="SUPFAM" id="SSF81822">
    <property type="entry name" value="RuBisCo LSMT C-terminal, substrate-binding domain"/>
    <property type="match status" value="1"/>
</dbReference>
<dbReference type="InterPro" id="IPR036464">
    <property type="entry name" value="Rubisco_LSMT_subst-bd_sf"/>
</dbReference>
<evidence type="ECO:0000313" key="7">
    <source>
        <dbReference type="EMBL" id="KAK5535106.1"/>
    </source>
</evidence>
<comment type="similarity">
    <text evidence="4">Belongs to the class V-like SAM-binding methyltransferase superfamily. Histone-lysine methyltransferase family. SETD6 subfamily.</text>
</comment>
<dbReference type="InterPro" id="IPR011383">
    <property type="entry name" value="N-lys_methylase_SETD6"/>
</dbReference>
<evidence type="ECO:0000256" key="3">
    <source>
        <dbReference type="ARBA" id="ARBA00022691"/>
    </source>
</evidence>
<keyword evidence="3 4" id="KW-0949">S-adenosyl-L-methionine</keyword>
<keyword evidence="1 4" id="KW-0489">Methyltransferase</keyword>
<dbReference type="EC" id="2.1.1.-" evidence="4"/>
<sequence>MDVLPPTIYFGPTLSSPFFALPFQTDSKILLLSEDSSTMEEAPSSLARPEFDQTTAGFVEWFTTADGTRLSSKIELKDLRDETAGRGLVAIDTIAEDEELFAVPRPLVLMTTTSSISPTVLAPLADTGTWPPLIVTIIFEYLRRQESPWHPYFQVLPTTFDSLMFWNDEELAVLQASAVVDKIGKAEAEATWKETIIPVMLAHPDLFPVFAATDTERTAELIKLAHMAGSLIMAYAFDIDRDDEPSGPRNGDSDDEFEEDDEDEPLKGMVPFADMLNADADKNKCKSFQMSAAMLRLIDYDQQARLFQEDDYLIMKSTKTIAAGDQIFNDYGPLPRSDLLRMYGYVTDNYAKYDVVELSHDTLLEVAGKKHDKTNKAWLKREEQLDELGIIDDGYSIPRPEPDVQNLGDAIPGHLHMLLRALCAHDEDNKAVKKPREPVTLEEAALLQAVLTKRLSEYKTTYEHDRSQLEKVQSESTGPLAPVHCNARRYAMAVQVRMGEKEILRQLISLCQGHIKLMSEALAATKRKRSEVASRNSSAKKFKAA</sequence>
<comment type="caution">
    <text evidence="7">The sequence shown here is derived from an EMBL/GenBank/DDBJ whole genome shotgun (WGS) entry which is preliminary data.</text>
</comment>
<gene>
    <name evidence="7" type="primary">RMS1_2</name>
    <name evidence="7" type="ORF">LTR25_006114</name>
</gene>
<dbReference type="Gene3D" id="3.90.1410.10">
    <property type="entry name" value="set domain protein methyltransferase, domain 1"/>
    <property type="match status" value="1"/>
</dbReference>
<dbReference type="GO" id="GO:0005634">
    <property type="term" value="C:nucleus"/>
    <property type="evidence" value="ECO:0007669"/>
    <property type="project" value="UniProtKB-SubCell"/>
</dbReference>
<evidence type="ECO:0000256" key="2">
    <source>
        <dbReference type="ARBA" id="ARBA00022679"/>
    </source>
</evidence>
<evidence type="ECO:0000256" key="4">
    <source>
        <dbReference type="PIRNR" id="PIRNR011771"/>
    </source>
</evidence>
<organism evidence="7 8">
    <name type="scientific">Vermiconidia calcicola</name>
    <dbReference type="NCBI Taxonomy" id="1690605"/>
    <lineage>
        <taxon>Eukaryota</taxon>
        <taxon>Fungi</taxon>
        <taxon>Dikarya</taxon>
        <taxon>Ascomycota</taxon>
        <taxon>Pezizomycotina</taxon>
        <taxon>Dothideomycetes</taxon>
        <taxon>Dothideomycetidae</taxon>
        <taxon>Mycosphaerellales</taxon>
        <taxon>Extremaceae</taxon>
        <taxon>Vermiconidia</taxon>
    </lineage>
</organism>